<dbReference type="PANTHER" id="PTHR46630:SF1">
    <property type="entry name" value="TETRATRICOPEPTIDE REPEAT PROTEIN 29"/>
    <property type="match status" value="1"/>
</dbReference>
<sequence length="531" mass="61637">MRPYGFFALIFNLLLMHSYTSYAVLRVEGNKTALEPDSSYTNIRRSLGESLKSGNLDQAGLYYQQIGDLLFQQGALTHALSYYYKANGCFVKNIKHTNLGDNLNRIGKVYFKNKRNEVAAKHFRQALNLFRSQDNQKGIAESLSNLGQVFAQMGDHDSSHIYQELALSEFKSLDDKDQIAYTYSNIASIYEDQGKFELGLKYFLRVYQIYSKEPPDIRLAGVLNNIGDTYRKLGHYQDALIFSKKAELLAAKLHDNRQLSSAHRDLAKTFEQLGKFDSAYYYSEKSRLAYSKSYNLDTEKQLNLIQTLFDVQRKDNEILKLENKNRVSQIVTWSLGIIGVLATFLGISLLSRQRLKIKNSKVLYEARQKSMELELHNKQLQEEALKAELELRSKELTSITLHMIKKNEVLEELKNKLACIVKDEKRDQRKELKKLLELIDLNSNQDKNWEDFRVVFEYVHKEFFEKLIRHSSLLTTTDLRFLALLKMNLHSADIATMLAVSQTSLRMTRYRLRKKLQLPEEASLQNFIHNL</sequence>
<evidence type="ECO:0000256" key="4">
    <source>
        <dbReference type="ARBA" id="ARBA00022803"/>
    </source>
</evidence>
<keyword evidence="3" id="KW-0677">Repeat</keyword>
<keyword evidence="4 6" id="KW-0802">TPR repeat</keyword>
<keyword evidence="8" id="KW-0812">Transmembrane</keyword>
<accession>A0A9E8SMU5</accession>
<evidence type="ECO:0000256" key="7">
    <source>
        <dbReference type="SAM" id="Coils"/>
    </source>
</evidence>
<dbReference type="AlphaFoldDB" id="A0A9E8SMU5"/>
<dbReference type="Pfam" id="PF13424">
    <property type="entry name" value="TPR_12"/>
    <property type="match status" value="2"/>
</dbReference>
<keyword evidence="8" id="KW-0472">Membrane</keyword>
<keyword evidence="7" id="KW-0175">Coiled coil</keyword>
<name>A0A9E8SMU5_9BACT</name>
<evidence type="ECO:0000256" key="8">
    <source>
        <dbReference type="SAM" id="Phobius"/>
    </source>
</evidence>
<dbReference type="SUPFAM" id="SSF48452">
    <property type="entry name" value="TPR-like"/>
    <property type="match status" value="2"/>
</dbReference>
<evidence type="ECO:0000313" key="10">
    <source>
        <dbReference type="Proteomes" id="UP001164653"/>
    </source>
</evidence>
<dbReference type="GO" id="GO:0006355">
    <property type="term" value="P:regulation of DNA-templated transcription"/>
    <property type="evidence" value="ECO:0007669"/>
    <property type="project" value="InterPro"/>
</dbReference>
<comment type="subcellular location">
    <subcellularLocation>
        <location evidence="1">Cytoplasm</location>
    </subcellularLocation>
</comment>
<comment type="similarity">
    <text evidence="5">Belongs to the Rap family.</text>
</comment>
<dbReference type="InterPro" id="IPR019734">
    <property type="entry name" value="TPR_rpt"/>
</dbReference>
<organism evidence="9 10">
    <name type="scientific">Dyadobacter pollutisoli</name>
    <dbReference type="NCBI Taxonomy" id="2910158"/>
    <lineage>
        <taxon>Bacteria</taxon>
        <taxon>Pseudomonadati</taxon>
        <taxon>Bacteroidota</taxon>
        <taxon>Cytophagia</taxon>
        <taxon>Cytophagales</taxon>
        <taxon>Spirosomataceae</taxon>
        <taxon>Dyadobacter</taxon>
    </lineage>
</organism>
<feature type="repeat" description="TPR" evidence="6">
    <location>
        <begin position="180"/>
        <end position="213"/>
    </location>
</feature>
<feature type="repeat" description="TPR" evidence="6">
    <location>
        <begin position="100"/>
        <end position="133"/>
    </location>
</feature>
<dbReference type="KEGG" id="dpf:ON006_03935"/>
<dbReference type="EMBL" id="CP112998">
    <property type="protein sequence ID" value="WAC13111.1"/>
    <property type="molecule type" value="Genomic_DNA"/>
</dbReference>
<dbReference type="Gene3D" id="1.25.40.10">
    <property type="entry name" value="Tetratricopeptide repeat domain"/>
    <property type="match status" value="2"/>
</dbReference>
<proteinExistence type="inferred from homology"/>
<keyword evidence="8" id="KW-1133">Transmembrane helix</keyword>
<evidence type="ECO:0000256" key="1">
    <source>
        <dbReference type="ARBA" id="ARBA00004496"/>
    </source>
</evidence>
<evidence type="ECO:0000256" key="2">
    <source>
        <dbReference type="ARBA" id="ARBA00022490"/>
    </source>
</evidence>
<keyword evidence="2" id="KW-0963">Cytoplasm</keyword>
<dbReference type="SMART" id="SM00028">
    <property type="entry name" value="TPR"/>
    <property type="match status" value="6"/>
</dbReference>
<dbReference type="InterPro" id="IPR011990">
    <property type="entry name" value="TPR-like_helical_dom_sf"/>
</dbReference>
<feature type="coiled-coil region" evidence="7">
    <location>
        <begin position="363"/>
        <end position="397"/>
    </location>
</feature>
<dbReference type="InterPro" id="IPR051476">
    <property type="entry name" value="Bac_ResReg_Asp_Phosphatase"/>
</dbReference>
<dbReference type="SUPFAM" id="SSF46894">
    <property type="entry name" value="C-terminal effector domain of the bipartite response regulators"/>
    <property type="match status" value="1"/>
</dbReference>
<dbReference type="GO" id="GO:0005737">
    <property type="term" value="C:cytoplasm"/>
    <property type="evidence" value="ECO:0007669"/>
    <property type="project" value="UniProtKB-SubCell"/>
</dbReference>
<evidence type="ECO:0000256" key="5">
    <source>
        <dbReference type="ARBA" id="ARBA00038253"/>
    </source>
</evidence>
<evidence type="ECO:0000256" key="6">
    <source>
        <dbReference type="PROSITE-ProRule" id="PRU00339"/>
    </source>
</evidence>
<evidence type="ECO:0000313" key="9">
    <source>
        <dbReference type="EMBL" id="WAC13111.1"/>
    </source>
</evidence>
<dbReference type="Proteomes" id="UP001164653">
    <property type="component" value="Chromosome"/>
</dbReference>
<dbReference type="PROSITE" id="PS50005">
    <property type="entry name" value="TPR"/>
    <property type="match status" value="2"/>
</dbReference>
<evidence type="ECO:0000256" key="3">
    <source>
        <dbReference type="ARBA" id="ARBA00022737"/>
    </source>
</evidence>
<keyword evidence="10" id="KW-1185">Reference proteome</keyword>
<dbReference type="GO" id="GO:0003677">
    <property type="term" value="F:DNA binding"/>
    <property type="evidence" value="ECO:0007669"/>
    <property type="project" value="InterPro"/>
</dbReference>
<dbReference type="InterPro" id="IPR016032">
    <property type="entry name" value="Sig_transdc_resp-reg_C-effctor"/>
</dbReference>
<dbReference type="RefSeq" id="WP_244824001.1">
    <property type="nucleotide sequence ID" value="NZ_CP112998.1"/>
</dbReference>
<gene>
    <name evidence="9" type="ORF">ON006_03935</name>
</gene>
<reference evidence="9" key="1">
    <citation type="submission" date="2022-11" db="EMBL/GenBank/DDBJ databases">
        <title>Dyadobacter pollutisoli sp. nov., isolated from plastic dumped soil.</title>
        <authorList>
            <person name="Kim J.M."/>
            <person name="Kim K.R."/>
            <person name="Lee J.K."/>
            <person name="Hao L."/>
            <person name="Jeon C.O."/>
        </authorList>
    </citation>
    <scope>NUCLEOTIDE SEQUENCE</scope>
    <source>
        <strain evidence="9">U1</strain>
    </source>
</reference>
<dbReference type="PANTHER" id="PTHR46630">
    <property type="entry name" value="TETRATRICOPEPTIDE REPEAT PROTEIN 29"/>
    <property type="match status" value="1"/>
</dbReference>
<feature type="transmembrane region" description="Helical" evidence="8">
    <location>
        <begin position="330"/>
        <end position="351"/>
    </location>
</feature>
<protein>
    <submittedName>
        <fullName evidence="9">Tetratricopeptide repeat protein</fullName>
    </submittedName>
</protein>